<dbReference type="PROSITE" id="PS51257">
    <property type="entry name" value="PROKAR_LIPOPROTEIN"/>
    <property type="match status" value="1"/>
</dbReference>
<keyword evidence="2" id="KW-0732">Signal</keyword>
<protein>
    <submittedName>
        <fullName evidence="4">ABC transporter substrate-binding protein</fullName>
    </submittedName>
</protein>
<feature type="signal peptide" evidence="2">
    <location>
        <begin position="1"/>
        <end position="18"/>
    </location>
</feature>
<dbReference type="InterPro" id="IPR015168">
    <property type="entry name" value="SsuA/THI5"/>
</dbReference>
<gene>
    <name evidence="4" type="ORF">FCI23_08450</name>
</gene>
<comment type="caution">
    <text evidence="4">The sequence shown here is derived from an EMBL/GenBank/DDBJ whole genome shotgun (WGS) entry which is preliminary data.</text>
</comment>
<dbReference type="Pfam" id="PF09084">
    <property type="entry name" value="NMT1"/>
    <property type="match status" value="1"/>
</dbReference>
<reference evidence="4 5" key="1">
    <citation type="submission" date="2019-04" db="EMBL/GenBank/DDBJ databases">
        <title>Streptomyces oryziradicis sp. nov., a novel actinomycete isolated from rhizosphere soil of rice (Oryza sativa L.).</title>
        <authorList>
            <person name="Li C."/>
        </authorList>
    </citation>
    <scope>NUCLEOTIDE SEQUENCE [LARGE SCALE GENOMIC DNA]</scope>
    <source>
        <strain evidence="4 5">NEAU-C40</strain>
    </source>
</reference>
<comment type="similarity">
    <text evidence="1">Belongs to the bacterial solute-binding protein SsuA/TauA family.</text>
</comment>
<dbReference type="RefSeq" id="WP_136722854.1">
    <property type="nucleotide sequence ID" value="NZ_JAOPYF010000513.1"/>
</dbReference>
<sequence length="334" mass="33637">MKPSRALLSAASVLTATALLTACGSSDGTAKTTTAGKAAATDLSGITLTLGDQANSLKTLFSAAGVLKGTPYKVKFAEFEGAAPLFQAMQSGDVDTGYAADLPSLAAISGGLKIKLVEALKSSGASTGILTQKGSSVKTVADLKGKNVVVSSARGSIAEYLLANALQQAGLKYSDVKVQYVLPTAAQAAFSSQKIQNWATFGVYQATALAGGGRQIVDGQNGRTSGLGFVSAASSSIADPSKKAAIADVLKRLDRAVRWSVANKDAYVTAFTKATGVAPAVADTVVSQGATTALPVSSAVVTKVQAVADLMHGIGSLPTDVKVADQVDASLFTG</sequence>
<evidence type="ECO:0000256" key="2">
    <source>
        <dbReference type="SAM" id="SignalP"/>
    </source>
</evidence>
<feature type="domain" description="Solute-binding protein family 3/N-terminal" evidence="3">
    <location>
        <begin position="47"/>
        <end position="263"/>
    </location>
</feature>
<dbReference type="AlphaFoldDB" id="A0A4U0SR34"/>
<dbReference type="InterPro" id="IPR001638">
    <property type="entry name" value="Solute-binding_3/MltF_N"/>
</dbReference>
<dbReference type="PANTHER" id="PTHR30024:SF48">
    <property type="entry name" value="ABC TRANSPORTER SUBSTRATE-BINDING PROTEIN"/>
    <property type="match status" value="1"/>
</dbReference>
<dbReference type="EMBL" id="SUMC01000006">
    <property type="protein sequence ID" value="TKA11858.1"/>
    <property type="molecule type" value="Genomic_DNA"/>
</dbReference>
<name>A0A4U0SR34_9ACTN</name>
<dbReference type="SUPFAM" id="SSF53850">
    <property type="entry name" value="Periplasmic binding protein-like II"/>
    <property type="match status" value="1"/>
</dbReference>
<evidence type="ECO:0000256" key="1">
    <source>
        <dbReference type="ARBA" id="ARBA00010742"/>
    </source>
</evidence>
<dbReference type="CDD" id="cd13558">
    <property type="entry name" value="PBP2_SsuA_like_2"/>
    <property type="match status" value="1"/>
</dbReference>
<feature type="chain" id="PRO_5039700852" evidence="2">
    <location>
        <begin position="19"/>
        <end position="334"/>
    </location>
</feature>
<dbReference type="PANTHER" id="PTHR30024">
    <property type="entry name" value="ALIPHATIC SULFONATES-BINDING PROTEIN-RELATED"/>
    <property type="match status" value="1"/>
</dbReference>
<keyword evidence="5" id="KW-1185">Reference proteome</keyword>
<organism evidence="4 5">
    <name type="scientific">Actinacidiphila oryziradicis</name>
    <dbReference type="NCBI Taxonomy" id="2571141"/>
    <lineage>
        <taxon>Bacteria</taxon>
        <taxon>Bacillati</taxon>
        <taxon>Actinomycetota</taxon>
        <taxon>Actinomycetes</taxon>
        <taxon>Kitasatosporales</taxon>
        <taxon>Streptomycetaceae</taxon>
        <taxon>Actinacidiphila</taxon>
    </lineage>
</organism>
<evidence type="ECO:0000259" key="3">
    <source>
        <dbReference type="SMART" id="SM00062"/>
    </source>
</evidence>
<accession>A0A4U0SR34</accession>
<dbReference type="SMART" id="SM00062">
    <property type="entry name" value="PBPb"/>
    <property type="match status" value="1"/>
</dbReference>
<dbReference type="Gene3D" id="3.40.190.10">
    <property type="entry name" value="Periplasmic binding protein-like II"/>
    <property type="match status" value="2"/>
</dbReference>
<evidence type="ECO:0000313" key="4">
    <source>
        <dbReference type="EMBL" id="TKA11858.1"/>
    </source>
</evidence>
<evidence type="ECO:0000313" key="5">
    <source>
        <dbReference type="Proteomes" id="UP000305778"/>
    </source>
</evidence>
<dbReference type="Proteomes" id="UP000305778">
    <property type="component" value="Unassembled WGS sequence"/>
</dbReference>
<proteinExistence type="inferred from homology"/>
<dbReference type="OrthoDB" id="506623at2"/>